<sequence length="163" mass="19370">MKLCTSTTSSEELLRRKYITSRVLSYYCQATKLEPLTQNSKKQLTRSILRFWSCDKTSTKTSRLKSYEGDECKKILDLLHEEAVTNYWHDLYRGRTPDPSRSRMTKDILFRIPEVRWRLRKKGVTAHVLREYLRQEGIYFWDNPSKTELIERVLAHISAHRAA</sequence>
<protein>
    <submittedName>
        <fullName evidence="1">Uncharacterized protein</fullName>
    </submittedName>
</protein>
<keyword evidence="2" id="KW-1185">Reference proteome</keyword>
<organism evidence="1 2">
    <name type="scientific">Pleurodeles waltl</name>
    <name type="common">Iberian ribbed newt</name>
    <dbReference type="NCBI Taxonomy" id="8319"/>
    <lineage>
        <taxon>Eukaryota</taxon>
        <taxon>Metazoa</taxon>
        <taxon>Chordata</taxon>
        <taxon>Craniata</taxon>
        <taxon>Vertebrata</taxon>
        <taxon>Euteleostomi</taxon>
        <taxon>Amphibia</taxon>
        <taxon>Batrachia</taxon>
        <taxon>Caudata</taxon>
        <taxon>Salamandroidea</taxon>
        <taxon>Salamandridae</taxon>
        <taxon>Pleurodelinae</taxon>
        <taxon>Pleurodeles</taxon>
    </lineage>
</organism>
<comment type="caution">
    <text evidence="1">The sequence shown here is derived from an EMBL/GenBank/DDBJ whole genome shotgun (WGS) entry which is preliminary data.</text>
</comment>
<dbReference type="Proteomes" id="UP001066276">
    <property type="component" value="Chromosome 3_1"/>
</dbReference>
<accession>A0AAV7U877</accession>
<dbReference type="EMBL" id="JANPWB010000005">
    <property type="protein sequence ID" value="KAJ1185269.1"/>
    <property type="molecule type" value="Genomic_DNA"/>
</dbReference>
<gene>
    <name evidence="1" type="ORF">NDU88_002063</name>
</gene>
<proteinExistence type="predicted"/>
<dbReference type="AlphaFoldDB" id="A0AAV7U877"/>
<evidence type="ECO:0000313" key="1">
    <source>
        <dbReference type="EMBL" id="KAJ1185269.1"/>
    </source>
</evidence>
<evidence type="ECO:0000313" key="2">
    <source>
        <dbReference type="Proteomes" id="UP001066276"/>
    </source>
</evidence>
<reference evidence="1" key="1">
    <citation type="journal article" date="2022" name="bioRxiv">
        <title>Sequencing and chromosome-scale assembly of the giantPleurodeles waltlgenome.</title>
        <authorList>
            <person name="Brown T."/>
            <person name="Elewa A."/>
            <person name="Iarovenko S."/>
            <person name="Subramanian E."/>
            <person name="Araus A.J."/>
            <person name="Petzold A."/>
            <person name="Susuki M."/>
            <person name="Suzuki K.-i.T."/>
            <person name="Hayashi T."/>
            <person name="Toyoda A."/>
            <person name="Oliveira C."/>
            <person name="Osipova E."/>
            <person name="Leigh N.D."/>
            <person name="Simon A."/>
            <person name="Yun M.H."/>
        </authorList>
    </citation>
    <scope>NUCLEOTIDE SEQUENCE</scope>
    <source>
        <strain evidence="1">20211129_DDA</strain>
        <tissue evidence="1">Liver</tissue>
    </source>
</reference>
<name>A0AAV7U877_PLEWA</name>